<dbReference type="EMBL" id="BPFH01000002">
    <property type="protein sequence ID" value="GIT94589.1"/>
    <property type="molecule type" value="Genomic_DNA"/>
</dbReference>
<evidence type="ECO:0000256" key="1">
    <source>
        <dbReference type="SAM" id="MobiDB-lite"/>
    </source>
</evidence>
<evidence type="ECO:0008006" key="4">
    <source>
        <dbReference type="Google" id="ProtNLM"/>
    </source>
</evidence>
<feature type="region of interest" description="Disordered" evidence="1">
    <location>
        <begin position="1"/>
        <end position="24"/>
    </location>
</feature>
<dbReference type="RefSeq" id="WP_220748114.1">
    <property type="nucleotide sequence ID" value="NZ_BPFH01000002.1"/>
</dbReference>
<proteinExistence type="predicted"/>
<reference evidence="2 3" key="1">
    <citation type="submission" date="2021-05" db="EMBL/GenBank/DDBJ databases">
        <title>Bacteria Genome sequencing.</title>
        <authorList>
            <person name="Takabe Y."/>
            <person name="Nakajima Y."/>
            <person name="Suzuki S."/>
            <person name="Shiozaki T."/>
        </authorList>
    </citation>
    <scope>NUCLEOTIDE SEQUENCE [LARGE SCALE GENOMIC DNA]</scope>
    <source>
        <strain evidence="2 3">AI_62</strain>
    </source>
</reference>
<comment type="caution">
    <text evidence="2">The sequence shown here is derived from an EMBL/GenBank/DDBJ whole genome shotgun (WGS) entry which is preliminary data.</text>
</comment>
<accession>A0ABQ4NK53</accession>
<gene>
    <name evidence="2" type="ORF">JANAI62_12120</name>
</gene>
<protein>
    <recommendedName>
        <fullName evidence="4">PAS fold-containing protein</fullName>
    </recommendedName>
</protein>
<keyword evidence="3" id="KW-1185">Reference proteome</keyword>
<evidence type="ECO:0000313" key="3">
    <source>
        <dbReference type="Proteomes" id="UP000786693"/>
    </source>
</evidence>
<feature type="compositionally biased region" description="Basic and acidic residues" evidence="1">
    <location>
        <begin position="1"/>
        <end position="13"/>
    </location>
</feature>
<evidence type="ECO:0000313" key="2">
    <source>
        <dbReference type="EMBL" id="GIT94589.1"/>
    </source>
</evidence>
<name>A0ABQ4NK53_9RHOB</name>
<sequence length="137" mass="14757">MEDRDLNEPDIHQAPRPLSSSERAIRGVARSEDRLGFVTPDGRIATFSARLSTDLGFDDPATLSGLKLDSLWRHKDRPAVACAFAQAQCGQTGRAEVGLDYLSDGLGAASVCFRPDQGGHGVLMKLSWADADRAPHP</sequence>
<organism evidence="2 3">
    <name type="scientific">Jannaschia pagri</name>
    <dbReference type="NCBI Taxonomy" id="2829797"/>
    <lineage>
        <taxon>Bacteria</taxon>
        <taxon>Pseudomonadati</taxon>
        <taxon>Pseudomonadota</taxon>
        <taxon>Alphaproteobacteria</taxon>
        <taxon>Rhodobacterales</taxon>
        <taxon>Roseobacteraceae</taxon>
        <taxon>Jannaschia</taxon>
    </lineage>
</organism>
<dbReference type="Proteomes" id="UP000786693">
    <property type="component" value="Unassembled WGS sequence"/>
</dbReference>